<dbReference type="Pfam" id="PF05154">
    <property type="entry name" value="TM2"/>
    <property type="match status" value="1"/>
</dbReference>
<proteinExistence type="predicted"/>
<keyword evidence="2 5" id="KW-0812">Transmembrane</keyword>
<name>A0A2U3LLX5_9FIRM</name>
<feature type="domain" description="TM2" evidence="6">
    <location>
        <begin position="53"/>
        <end position="103"/>
    </location>
</feature>
<dbReference type="Proteomes" id="UP000238916">
    <property type="component" value="Unassembled WGS sequence"/>
</dbReference>
<gene>
    <name evidence="7" type="ORF">SBF1_620002</name>
</gene>
<evidence type="ECO:0000256" key="2">
    <source>
        <dbReference type="ARBA" id="ARBA00022692"/>
    </source>
</evidence>
<comment type="subcellular location">
    <subcellularLocation>
        <location evidence="1">Membrane</location>
        <topology evidence="1">Multi-pass membrane protein</topology>
    </subcellularLocation>
</comment>
<dbReference type="InterPro" id="IPR007829">
    <property type="entry name" value="TM2"/>
</dbReference>
<evidence type="ECO:0000259" key="6">
    <source>
        <dbReference type="Pfam" id="PF05154"/>
    </source>
</evidence>
<keyword evidence="3 5" id="KW-1133">Transmembrane helix</keyword>
<evidence type="ECO:0000313" key="8">
    <source>
        <dbReference type="Proteomes" id="UP000238916"/>
    </source>
</evidence>
<dbReference type="OrthoDB" id="9816361at2"/>
<evidence type="ECO:0000256" key="3">
    <source>
        <dbReference type="ARBA" id="ARBA00022989"/>
    </source>
</evidence>
<evidence type="ECO:0000313" key="7">
    <source>
        <dbReference type="EMBL" id="SPF52878.1"/>
    </source>
</evidence>
<protein>
    <submittedName>
        <fullName evidence="7">Uncharacterized membrane protein YozV (Modular protein)</fullName>
    </submittedName>
</protein>
<dbReference type="GO" id="GO:0016020">
    <property type="term" value="C:membrane"/>
    <property type="evidence" value="ECO:0007669"/>
    <property type="project" value="UniProtKB-SubCell"/>
</dbReference>
<accession>A0A2U3LLX5</accession>
<evidence type="ECO:0000256" key="4">
    <source>
        <dbReference type="ARBA" id="ARBA00023136"/>
    </source>
</evidence>
<organism evidence="7 8">
    <name type="scientific">Candidatus Desulfosporosinus infrequens</name>
    <dbReference type="NCBI Taxonomy" id="2043169"/>
    <lineage>
        <taxon>Bacteria</taxon>
        <taxon>Bacillati</taxon>
        <taxon>Bacillota</taxon>
        <taxon>Clostridia</taxon>
        <taxon>Eubacteriales</taxon>
        <taxon>Desulfitobacteriaceae</taxon>
        <taxon>Desulfosporosinus</taxon>
    </lineage>
</organism>
<feature type="transmembrane region" description="Helical" evidence="5">
    <location>
        <begin position="59"/>
        <end position="76"/>
    </location>
</feature>
<evidence type="ECO:0000256" key="5">
    <source>
        <dbReference type="SAM" id="Phobius"/>
    </source>
</evidence>
<evidence type="ECO:0000256" key="1">
    <source>
        <dbReference type="ARBA" id="ARBA00004141"/>
    </source>
</evidence>
<keyword evidence="4 5" id="KW-0472">Membrane</keyword>
<sequence length="129" mass="15050">MNEVQRNFRREMGMEIPEDKTMTRTIDLDELMLQRDMTDSQRLLFQSELNKVRKNRTTALFLTLLLGGVGAHRFYMGQIGLGLVYTLFSWTFIPGIVALIELFFIQRRVDGYNEKMAQDIALKVKALTR</sequence>
<dbReference type="AlphaFoldDB" id="A0A2U3LLX5"/>
<feature type="transmembrane region" description="Helical" evidence="5">
    <location>
        <begin position="82"/>
        <end position="105"/>
    </location>
</feature>
<reference evidence="8" key="1">
    <citation type="submission" date="2018-02" db="EMBL/GenBank/DDBJ databases">
        <authorList>
            <person name="Hausmann B."/>
        </authorList>
    </citation>
    <scope>NUCLEOTIDE SEQUENCE [LARGE SCALE GENOMIC DNA]</scope>
    <source>
        <strain evidence="8">Peat soil MAG SbF1</strain>
    </source>
</reference>
<dbReference type="EMBL" id="OMOF01000579">
    <property type="protein sequence ID" value="SPF52878.1"/>
    <property type="molecule type" value="Genomic_DNA"/>
</dbReference>